<organism evidence="1 2">
    <name type="scientific">Flavihumibacter fluminis</name>
    <dbReference type="NCBI Taxonomy" id="2909236"/>
    <lineage>
        <taxon>Bacteria</taxon>
        <taxon>Pseudomonadati</taxon>
        <taxon>Bacteroidota</taxon>
        <taxon>Chitinophagia</taxon>
        <taxon>Chitinophagales</taxon>
        <taxon>Chitinophagaceae</taxon>
        <taxon>Flavihumibacter</taxon>
    </lineage>
</organism>
<accession>A0ABS9BHP6</accession>
<name>A0ABS9BHP6_9BACT</name>
<sequence length="223" mass="26523">MEYKILDWAAANELRKKGKGKFQLMVEATKASLFQLNDSTYLLMPINPFGNSIHIMDKNVFDKWVLTNEFPIIEEATQWYHDNKLLIDDLLKNKEKLKKDLLSYVYKDKDYNSIEITDTVIDEIFEYIKTKRKLDNFRLHFIVLAGDYLMKDQSDMKWGVLKTCLFVNPMYLLSIIKTDTELKYYNLEAAFFGKWGYAVMLYYKKTFKSEFRPASELEEIIFL</sequence>
<dbReference type="EMBL" id="JAKEVY010000003">
    <property type="protein sequence ID" value="MCF1715228.1"/>
    <property type="molecule type" value="Genomic_DNA"/>
</dbReference>
<proteinExistence type="predicted"/>
<gene>
    <name evidence="1" type="ORF">L0U88_11380</name>
</gene>
<evidence type="ECO:0000313" key="1">
    <source>
        <dbReference type="EMBL" id="MCF1715228.1"/>
    </source>
</evidence>
<dbReference type="Proteomes" id="UP001200145">
    <property type="component" value="Unassembled WGS sequence"/>
</dbReference>
<protein>
    <submittedName>
        <fullName evidence="1">Uncharacterized protein</fullName>
    </submittedName>
</protein>
<comment type="caution">
    <text evidence="1">The sequence shown here is derived from an EMBL/GenBank/DDBJ whole genome shotgun (WGS) entry which is preliminary data.</text>
</comment>
<keyword evidence="2" id="KW-1185">Reference proteome</keyword>
<dbReference type="RefSeq" id="WP_234866184.1">
    <property type="nucleotide sequence ID" value="NZ_JAKEVY010000003.1"/>
</dbReference>
<reference evidence="1 2" key="1">
    <citation type="submission" date="2022-01" db="EMBL/GenBank/DDBJ databases">
        <title>Flavihumibacter sp. nov., isolated from sediment of a river.</title>
        <authorList>
            <person name="Liu H."/>
        </authorList>
    </citation>
    <scope>NUCLEOTIDE SEQUENCE [LARGE SCALE GENOMIC DNA]</scope>
    <source>
        <strain evidence="1 2">RY-1</strain>
    </source>
</reference>
<evidence type="ECO:0000313" key="2">
    <source>
        <dbReference type="Proteomes" id="UP001200145"/>
    </source>
</evidence>